<feature type="compositionally biased region" description="Basic and acidic residues" evidence="1">
    <location>
        <begin position="48"/>
        <end position="57"/>
    </location>
</feature>
<dbReference type="EMBL" id="JAHQIW010004985">
    <property type="protein sequence ID" value="KAJ1364471.1"/>
    <property type="molecule type" value="Genomic_DNA"/>
</dbReference>
<organism evidence="2 3">
    <name type="scientific">Parelaphostrongylus tenuis</name>
    <name type="common">Meningeal worm</name>
    <dbReference type="NCBI Taxonomy" id="148309"/>
    <lineage>
        <taxon>Eukaryota</taxon>
        <taxon>Metazoa</taxon>
        <taxon>Ecdysozoa</taxon>
        <taxon>Nematoda</taxon>
        <taxon>Chromadorea</taxon>
        <taxon>Rhabditida</taxon>
        <taxon>Rhabditina</taxon>
        <taxon>Rhabditomorpha</taxon>
        <taxon>Strongyloidea</taxon>
        <taxon>Metastrongylidae</taxon>
        <taxon>Parelaphostrongylus</taxon>
    </lineage>
</organism>
<dbReference type="Proteomes" id="UP001196413">
    <property type="component" value="Unassembled WGS sequence"/>
</dbReference>
<feature type="region of interest" description="Disordered" evidence="1">
    <location>
        <begin position="44"/>
        <end position="66"/>
    </location>
</feature>
<dbReference type="AlphaFoldDB" id="A0AAD5NA34"/>
<protein>
    <submittedName>
        <fullName evidence="2">Uncharacterized protein</fullName>
    </submittedName>
</protein>
<name>A0AAD5NA34_PARTN</name>
<comment type="caution">
    <text evidence="2">The sequence shown here is derived from an EMBL/GenBank/DDBJ whole genome shotgun (WGS) entry which is preliminary data.</text>
</comment>
<evidence type="ECO:0000313" key="3">
    <source>
        <dbReference type="Proteomes" id="UP001196413"/>
    </source>
</evidence>
<accession>A0AAD5NA34</accession>
<sequence length="66" mass="7657">MRCDTQIAFESTNHIHARGFVSRRTSFRFFAEFRVGNTNSKDQLSFGRRGEVDREAVTEATEEYPP</sequence>
<reference evidence="2" key="1">
    <citation type="submission" date="2021-06" db="EMBL/GenBank/DDBJ databases">
        <title>Parelaphostrongylus tenuis whole genome reference sequence.</title>
        <authorList>
            <person name="Garwood T.J."/>
            <person name="Larsen P.A."/>
            <person name="Fountain-Jones N.M."/>
            <person name="Garbe J.R."/>
            <person name="Macchietto M.G."/>
            <person name="Kania S.A."/>
            <person name="Gerhold R.W."/>
            <person name="Richards J.E."/>
            <person name="Wolf T.M."/>
        </authorList>
    </citation>
    <scope>NUCLEOTIDE SEQUENCE</scope>
    <source>
        <strain evidence="2">MNPRO001-30</strain>
        <tissue evidence="2">Meninges</tissue>
    </source>
</reference>
<evidence type="ECO:0000313" key="2">
    <source>
        <dbReference type="EMBL" id="KAJ1364471.1"/>
    </source>
</evidence>
<gene>
    <name evidence="2" type="ORF">KIN20_024573</name>
</gene>
<keyword evidence="3" id="KW-1185">Reference proteome</keyword>
<proteinExistence type="predicted"/>
<evidence type="ECO:0000256" key="1">
    <source>
        <dbReference type="SAM" id="MobiDB-lite"/>
    </source>
</evidence>